<sequence>MTVTLPFPDESHFRVFLRHCNESSPDDVFFKESVSGIEATHPQFINDVYTTRQELLDALPRDLFSNQNVFREDRPFVCILNQGSYDFIVATFAVLALGGATVPLSPYILPEEAIHLMNQCQSTMLMAGSSAFGHAADIQRYAASQQQDIQIQLISIQNPLQTVQASIDESMAISSERPSIISFTSGTSGVPKGVVFPRRYLHVAYKPPGPGVFINCTSLWTIGALRLIKHTLFARRIEIMPSDPSVLWERLRKGGTEFLTAAPSVWQNMMSYYQQHLGHLPAVQREEYLNGLHELGTSLVTGGTLISPRLQFWQDLGRPLELCYGATELGMICLRTGDRGSAHRNNYLGRPMPGVTIKLSEGDHGEMLIKSPHVFSHYLNNPEATKAVLTDDGFYRTGDLVSCEGNDYYFHGRASTDFIKYYGYQVPIVIVEKQLNDLSGVKEGHILAMPDERCGYRVAALVQLGTDGDAETQPASLDLPSLRTQLEEKVPAFMIPTAFRLLQADETIPRTVSGKIIRRDAAKKFFPVGEDGLCSAPDVQLWLARPSMCQTNGAKPRAWDWAGAPMR</sequence>
<dbReference type="InterPro" id="IPR045851">
    <property type="entry name" value="AMP-bd_C_sf"/>
</dbReference>
<reference evidence="3" key="2">
    <citation type="journal article" date="2023" name="IMA Fungus">
        <title>Comparative genomic study of the Penicillium genus elucidates a diverse pangenome and 15 lateral gene transfer events.</title>
        <authorList>
            <person name="Petersen C."/>
            <person name="Sorensen T."/>
            <person name="Nielsen M.R."/>
            <person name="Sondergaard T.E."/>
            <person name="Sorensen J.L."/>
            <person name="Fitzpatrick D.A."/>
            <person name="Frisvad J.C."/>
            <person name="Nielsen K.L."/>
        </authorList>
    </citation>
    <scope>NUCLEOTIDE SEQUENCE</scope>
    <source>
        <strain evidence="3">IBT 29495</strain>
    </source>
</reference>
<keyword evidence="4" id="KW-1185">Reference proteome</keyword>
<dbReference type="Proteomes" id="UP001149954">
    <property type="component" value="Unassembled WGS sequence"/>
</dbReference>
<organism evidence="3 4">
    <name type="scientific">Penicillium fimorum</name>
    <dbReference type="NCBI Taxonomy" id="1882269"/>
    <lineage>
        <taxon>Eukaryota</taxon>
        <taxon>Fungi</taxon>
        <taxon>Dikarya</taxon>
        <taxon>Ascomycota</taxon>
        <taxon>Pezizomycotina</taxon>
        <taxon>Eurotiomycetes</taxon>
        <taxon>Eurotiomycetidae</taxon>
        <taxon>Eurotiales</taxon>
        <taxon>Aspergillaceae</taxon>
        <taxon>Penicillium</taxon>
    </lineage>
</organism>
<dbReference type="SUPFAM" id="SSF56801">
    <property type="entry name" value="Acetyl-CoA synthetase-like"/>
    <property type="match status" value="1"/>
</dbReference>
<dbReference type="GO" id="GO:0006631">
    <property type="term" value="P:fatty acid metabolic process"/>
    <property type="evidence" value="ECO:0007669"/>
    <property type="project" value="TreeGrafter"/>
</dbReference>
<dbReference type="InterPro" id="IPR020845">
    <property type="entry name" value="AMP-binding_CS"/>
</dbReference>
<evidence type="ECO:0000313" key="4">
    <source>
        <dbReference type="Proteomes" id="UP001149954"/>
    </source>
</evidence>
<proteinExistence type="inferred from homology"/>
<evidence type="ECO:0000256" key="1">
    <source>
        <dbReference type="ARBA" id="ARBA00006432"/>
    </source>
</evidence>
<dbReference type="InterPro" id="IPR000873">
    <property type="entry name" value="AMP-dep_synth/lig_dom"/>
</dbReference>
<dbReference type="AlphaFoldDB" id="A0A9W9Y039"/>
<name>A0A9W9Y039_9EURO</name>
<accession>A0A9W9Y039</accession>
<dbReference type="Pfam" id="PF00501">
    <property type="entry name" value="AMP-binding"/>
    <property type="match status" value="1"/>
</dbReference>
<feature type="domain" description="AMP-dependent synthetase/ligase" evidence="2">
    <location>
        <begin position="67"/>
        <end position="379"/>
    </location>
</feature>
<comment type="similarity">
    <text evidence="1">Belongs to the ATP-dependent AMP-binding enzyme family.</text>
</comment>
<dbReference type="PANTHER" id="PTHR43201">
    <property type="entry name" value="ACYL-COA SYNTHETASE"/>
    <property type="match status" value="1"/>
</dbReference>
<dbReference type="Gene3D" id="3.40.50.12780">
    <property type="entry name" value="N-terminal domain of ligase-like"/>
    <property type="match status" value="1"/>
</dbReference>
<dbReference type="EMBL" id="JAPWDS010000002">
    <property type="protein sequence ID" value="KAJ5513406.1"/>
    <property type="molecule type" value="Genomic_DNA"/>
</dbReference>
<evidence type="ECO:0000313" key="3">
    <source>
        <dbReference type="EMBL" id="KAJ5513406.1"/>
    </source>
</evidence>
<dbReference type="PANTHER" id="PTHR43201:SF8">
    <property type="entry name" value="ACYL-COA SYNTHETASE FAMILY MEMBER 3"/>
    <property type="match status" value="1"/>
</dbReference>
<dbReference type="PROSITE" id="PS00455">
    <property type="entry name" value="AMP_BINDING"/>
    <property type="match status" value="1"/>
</dbReference>
<dbReference type="Gene3D" id="3.30.300.30">
    <property type="match status" value="1"/>
</dbReference>
<dbReference type="GO" id="GO:0031956">
    <property type="term" value="F:medium-chain fatty acid-CoA ligase activity"/>
    <property type="evidence" value="ECO:0007669"/>
    <property type="project" value="TreeGrafter"/>
</dbReference>
<dbReference type="OrthoDB" id="6614653at2759"/>
<dbReference type="InterPro" id="IPR042099">
    <property type="entry name" value="ANL_N_sf"/>
</dbReference>
<gene>
    <name evidence="3" type="ORF">N7463_002958</name>
</gene>
<reference evidence="3" key="1">
    <citation type="submission" date="2022-12" db="EMBL/GenBank/DDBJ databases">
        <authorList>
            <person name="Petersen C."/>
        </authorList>
    </citation>
    <scope>NUCLEOTIDE SEQUENCE</scope>
    <source>
        <strain evidence="3">IBT 29495</strain>
    </source>
</reference>
<evidence type="ECO:0000259" key="2">
    <source>
        <dbReference type="Pfam" id="PF00501"/>
    </source>
</evidence>
<comment type="caution">
    <text evidence="3">The sequence shown here is derived from an EMBL/GenBank/DDBJ whole genome shotgun (WGS) entry which is preliminary data.</text>
</comment>
<protein>
    <submittedName>
        <fullName evidence="3">NRPS-like protein biosynthetic cluster</fullName>
    </submittedName>
</protein>